<dbReference type="RefSeq" id="WP_075900757.1">
    <property type="nucleotide sequence ID" value="NZ_MKZS01000001.1"/>
</dbReference>
<keyword evidence="1" id="KW-0812">Transmembrane</keyword>
<keyword evidence="1" id="KW-1133">Transmembrane helix</keyword>
<evidence type="ECO:0000256" key="1">
    <source>
        <dbReference type="SAM" id="Phobius"/>
    </source>
</evidence>
<keyword evidence="1" id="KW-0472">Membrane</keyword>
<accession>A0A1U7N3G6</accession>
<feature type="transmembrane region" description="Helical" evidence="1">
    <location>
        <begin position="6"/>
        <end position="23"/>
    </location>
</feature>
<protein>
    <submittedName>
        <fullName evidence="2">Uncharacterized protein</fullName>
    </submittedName>
</protein>
<evidence type="ECO:0000313" key="2">
    <source>
        <dbReference type="EMBL" id="OLT60485.1"/>
    </source>
</evidence>
<gene>
    <name evidence="2" type="ORF">BJP37_17170</name>
</gene>
<sequence length="63" mass="7162">MVFQSYILLSTLLVTVLGSNFYLGESSFREGYQSDYFEHQLLAVQQESCPPGSGRRETYDCLS</sequence>
<dbReference type="EMBL" id="MKZS01000001">
    <property type="protein sequence ID" value="OLT60485.1"/>
    <property type="molecule type" value="Genomic_DNA"/>
</dbReference>
<name>A0A1U7N3G6_9CYAN</name>
<comment type="caution">
    <text evidence="2">The sequence shown here is derived from an EMBL/GenBank/DDBJ whole genome shotgun (WGS) entry which is preliminary data.</text>
</comment>
<dbReference type="AlphaFoldDB" id="A0A1U7N3G6"/>
<organism evidence="2 3">
    <name type="scientific">Moorena bouillonii PNG</name>
    <dbReference type="NCBI Taxonomy" id="568701"/>
    <lineage>
        <taxon>Bacteria</taxon>
        <taxon>Bacillati</taxon>
        <taxon>Cyanobacteriota</taxon>
        <taxon>Cyanophyceae</taxon>
        <taxon>Coleofasciculales</taxon>
        <taxon>Coleofasciculaceae</taxon>
        <taxon>Moorena</taxon>
    </lineage>
</organism>
<reference evidence="2 3" key="1">
    <citation type="submission" date="2016-10" db="EMBL/GenBank/DDBJ databases">
        <title>Comparative genomics uncovers the prolific and rare metabolic potential of the cyanobacterial genus Moorea.</title>
        <authorList>
            <person name="Leao T."/>
            <person name="Castelao G."/>
            <person name="Korobeynikov A."/>
            <person name="Monroe E.A."/>
            <person name="Podell S."/>
            <person name="Glukhov E."/>
            <person name="Allen E."/>
            <person name="Gerwick W.H."/>
            <person name="Gerwick L."/>
        </authorList>
    </citation>
    <scope>NUCLEOTIDE SEQUENCE [LARGE SCALE GENOMIC DNA]</scope>
    <source>
        <strain evidence="2 3">PNG5-198</strain>
    </source>
</reference>
<dbReference type="Proteomes" id="UP000186657">
    <property type="component" value="Unassembled WGS sequence"/>
</dbReference>
<keyword evidence="3" id="KW-1185">Reference proteome</keyword>
<evidence type="ECO:0000313" key="3">
    <source>
        <dbReference type="Proteomes" id="UP000186657"/>
    </source>
</evidence>
<proteinExistence type="predicted"/>